<dbReference type="CDD" id="cd13351">
    <property type="entry name" value="PH-GRAM1_TCB1D9_TCB1D9B"/>
    <property type="match status" value="1"/>
</dbReference>
<dbReference type="GO" id="GO:0005524">
    <property type="term" value="F:ATP binding"/>
    <property type="evidence" value="ECO:0007669"/>
    <property type="project" value="InterPro"/>
</dbReference>
<dbReference type="Gene3D" id="1.10.472.80">
    <property type="entry name" value="Ypt/Rab-GAP domain of gyp1p, domain 3"/>
    <property type="match status" value="1"/>
</dbReference>
<reference evidence="13 14" key="1">
    <citation type="submission" date="2021-06" db="EMBL/GenBank/DDBJ databases">
        <title>Chromosome-level genome assembly of the red-tail catfish (Hemibagrus wyckioides).</title>
        <authorList>
            <person name="Shao F."/>
        </authorList>
    </citation>
    <scope>NUCLEOTIDE SEQUENCE [LARGE SCALE GENOMIC DNA]</scope>
    <source>
        <strain evidence="13">EC202008001</strain>
        <tissue evidence="13">Blood</tissue>
    </source>
</reference>
<evidence type="ECO:0000256" key="4">
    <source>
        <dbReference type="ARBA" id="ARBA00022692"/>
    </source>
</evidence>
<dbReference type="InterPro" id="IPR035969">
    <property type="entry name" value="Rab-GAP_TBC_sf"/>
</dbReference>
<evidence type="ECO:0000256" key="2">
    <source>
        <dbReference type="ARBA" id="ARBA00022468"/>
    </source>
</evidence>
<keyword evidence="7" id="KW-0472">Membrane</keyword>
<keyword evidence="4" id="KW-0812">Transmembrane</keyword>
<dbReference type="PROSITE" id="PS50222">
    <property type="entry name" value="EF_HAND_2"/>
    <property type="match status" value="1"/>
</dbReference>
<dbReference type="PROSITE" id="PS50086">
    <property type="entry name" value="TBC_RABGAP"/>
    <property type="match status" value="1"/>
</dbReference>
<dbReference type="FunFam" id="1.10.472.80:FF:000033">
    <property type="entry name" value="TBC1 domain family member 9B isoform X1"/>
    <property type="match status" value="1"/>
</dbReference>
<dbReference type="FunFam" id="1.10.238.10:FF:000130">
    <property type="entry name" value="TBC1 domain family member 9B isoform X1"/>
    <property type="match status" value="1"/>
</dbReference>
<dbReference type="Gene3D" id="1.10.560.10">
    <property type="entry name" value="GroEL-like equatorial domain"/>
    <property type="match status" value="2"/>
</dbReference>
<evidence type="ECO:0000256" key="5">
    <source>
        <dbReference type="ARBA" id="ARBA00022737"/>
    </source>
</evidence>
<dbReference type="Pfam" id="PF02893">
    <property type="entry name" value="GRAM"/>
    <property type="match status" value="2"/>
</dbReference>
<dbReference type="FunFam" id="2.30.29.30:FF:000013">
    <property type="entry name" value="Putative TBC1 domain family member 8B"/>
    <property type="match status" value="1"/>
</dbReference>
<dbReference type="FunFam" id="2.30.29.30:FF:000041">
    <property type="entry name" value="TBC1 domain family member 9 isoform X1"/>
    <property type="match status" value="1"/>
</dbReference>
<dbReference type="EMBL" id="JAHKSW010000014">
    <property type="protein sequence ID" value="KAG7324397.1"/>
    <property type="molecule type" value="Genomic_DNA"/>
</dbReference>
<comment type="function">
    <text evidence="8">May act as a GTPase-activating protein for Rab family protein(s).</text>
</comment>
<dbReference type="InterPro" id="IPR036017">
    <property type="entry name" value="TCB1D9/TCB1D9B_PH-GRAM2"/>
</dbReference>
<keyword evidence="6" id="KW-1133">Transmembrane helix</keyword>
<dbReference type="Pfam" id="PF00566">
    <property type="entry name" value="RabGAP-TBC"/>
    <property type="match status" value="1"/>
</dbReference>
<organism evidence="13 14">
    <name type="scientific">Hemibagrus wyckioides</name>
    <dbReference type="NCBI Taxonomy" id="337641"/>
    <lineage>
        <taxon>Eukaryota</taxon>
        <taxon>Metazoa</taxon>
        <taxon>Chordata</taxon>
        <taxon>Craniata</taxon>
        <taxon>Vertebrata</taxon>
        <taxon>Euteleostomi</taxon>
        <taxon>Actinopterygii</taxon>
        <taxon>Neopterygii</taxon>
        <taxon>Teleostei</taxon>
        <taxon>Ostariophysi</taxon>
        <taxon>Siluriformes</taxon>
        <taxon>Bagridae</taxon>
        <taxon>Hemibagrus</taxon>
    </lineage>
</organism>
<evidence type="ECO:0000256" key="9">
    <source>
        <dbReference type="ARBA" id="ARBA00067403"/>
    </source>
</evidence>
<accession>A0A9D3SHJ1</accession>
<dbReference type="Proteomes" id="UP000824219">
    <property type="component" value="Linkage Group LG14"/>
</dbReference>
<dbReference type="PANTHER" id="PTHR47666">
    <property type="entry name" value="PROTEIN VASCULAR ASSOCIATED DEATH 1, CHLOROPLASTIC"/>
    <property type="match status" value="1"/>
</dbReference>
<dbReference type="InterPro" id="IPR004182">
    <property type="entry name" value="GRAM"/>
</dbReference>
<dbReference type="InterPro" id="IPR002048">
    <property type="entry name" value="EF_hand_dom"/>
</dbReference>
<dbReference type="SUPFAM" id="SSF47473">
    <property type="entry name" value="EF-hand"/>
    <property type="match status" value="1"/>
</dbReference>
<keyword evidence="5" id="KW-0677">Repeat</keyword>
<keyword evidence="2" id="KW-0343">GTPase activation</keyword>
<evidence type="ECO:0000256" key="10">
    <source>
        <dbReference type="SAM" id="MobiDB-lite"/>
    </source>
</evidence>
<sequence length="1897" mass="213041">MSLLGSAAINQGRHIGLQQLEAMSAATHTFLGPSKRYKMIQDEANGEAVLVCSCYRLLEHLELSGSVAQLLRETARAHWGTLRSGTASLLFLAGVWSRVALECLQQGISIRHIVAGMSKGLEVCLEACKLSAVSVESVVSKADHEKQRLSGKTQRGGDCMNTEDGLLSNPSLSRGVRELAQGNATTINSVPTLCFLKTQYPVKHNLKLKHSRHFNCNHITEDGRTHTRFDIAHLAEAVCHGCETTMRLVIEASRIQCRYSREDQGHEALDIDKMATCLLPGLSEEHASVLRGYVVVLSAEQTLLVKHLEERTLKISLVHGDLSEKHRHVGFNRPRNVTYVSNCSDLTGISQEEEWMDGTLRILLNLKVDIVLVSGGVTAQLKDHCLHYHILVIEHVRVSILNDFATATGALPVSYITQLSEQCVGSRVRLNTLREYRTEETEWTVVSVVTDDTALVTALITSSVHAKLQSIEDQFWSCAYRVHHALKDGKLLPGAGTAELICIHQLQNHGNASQPEERGDELNAARAAAAAVPFEKVILQLMAESWMDYVSTLMVNTGHVKSKTQAWTCIAQHLKQLEYSGPRNDKMTENLQKMKNCLEMMHRVGESEEEEDDEGMVEKDRVKMEVYDNTTVKFEVWRRALDLVFLILQTDTEIVTVSALSCSLAHVDTNTSGRMWISPEEVLLANALWVSERANPFFILQRRKGHGKGGGITGLLVGTLDVVLDSSARVAPYRILHQTGDSQIFWSIACGSSRKEITEHWEWLEANLLQTLSIFDNDEDITTFVKGKIQGIIAEENKSRQTQEDEDCGKFREAELKMRKLFGMPEEEKLVNYYSCSYWKGRVPRQGWLYLSVNHLCFYSFLLGKEVTLIVQWTDVTQLDKNATLLFPESVRVSTRDTEHYFSMFLNINDTFKLMEQLANIAMRQLLDNEGFSADHSLPKPCKTLKNVSALKRDLDARAKNERYRALFRLTKEERLDGHTDCTLWTPFAKMHVVGQMFVSNNYICFASREEDLCQLIIPLREVSIVEKADSSSVLPSPLSISTKNKMTFLFANLKDRDFLVQRISDFLQRTPDRLCSTTGQSESPSPSTPPSLPSMPLVLGSCENTQDRYYSSSLPTAKQGLLHIYQKGRPEDLGPKATKEKMKEESWNIHFFEFGRGVCMYRTSKTRDLVLKGIPESLRGELWLLFSGAQNEMVTHPGYYAELVEQAMGRCTLATEEIERDLHRSMPEHHAFQNEMGIAALRRVLTAYAYRNPGIGYCQAMNIVTSVLLLYCTEEEAFWLLVALCERMLPDYYNTRVVGALVDQGVFEELTRECLPLLYEHMQELGVISTISLSWFLTLFLSVMPFDSAVLLVDCFFYEGIKVIFQVSLAVLHANMEKLLNCTDEGEAMTILGRYLDNVVNKQTVSPPIPHLHALLTSGDEPPPEIDVFDLIKTSYDKFGSLRADVIEQMRFKQRLKVIQSLEDTAKRSVVRAIMTDSAFGIEELEELYVLFKAKHIMSCYWGASSSAADRHDPSLPYLEQYRIDCGQFSQLFSALAPWCCGMHTTTLSARLFRLLDQNKDSLINFKEFVTGLSGMYHGDMTEKLKLLYKLHLPPALCPEEAESALEATQFFTDDDTPQDPPSLSHLDFLVQEVTSGEEVKEVADTGGDSEEKKDEKVKDYKYYLRMWAKEREPKKETIKDLPRMNQEQFIELCKTLYNMFSEDPHEQELYHAIATVASLLLRIGEVGKKFTNNGGKKCDTLAQPVLETPGKEDSFGEPGYAQSLVSKALAEAQLETPPANGSDEDVKDDTSISSYSVVSAGSLQCEDIADDTVLIGCGIGGAGGGNDSRRGSAPDGDWSISFEQVLASLLTEPALVNYFEKKHDIRNKMAACKAQRAVERQISSSSDHELAQLST</sequence>
<evidence type="ECO:0000313" key="14">
    <source>
        <dbReference type="Proteomes" id="UP000824219"/>
    </source>
</evidence>
<dbReference type="SUPFAM" id="SSF52029">
    <property type="entry name" value="GroEL apical domain-like"/>
    <property type="match status" value="1"/>
</dbReference>
<dbReference type="InterPro" id="IPR011993">
    <property type="entry name" value="PH-like_dom_sf"/>
</dbReference>
<dbReference type="FunFam" id="1.10.8.270:FF:000002">
    <property type="entry name" value="TBC1 domain family member 9B"/>
    <property type="match status" value="1"/>
</dbReference>
<proteinExistence type="predicted"/>
<comment type="subcellular location">
    <subcellularLocation>
        <location evidence="1">Membrane</location>
        <topology evidence="1">Single-pass membrane protein</topology>
    </subcellularLocation>
</comment>
<dbReference type="Gene3D" id="3.50.7.10">
    <property type="entry name" value="GroEL"/>
    <property type="match status" value="1"/>
</dbReference>
<feature type="domain" description="Rab-GAP TBC" evidence="11">
    <location>
        <begin position="1174"/>
        <end position="1361"/>
    </location>
</feature>
<comment type="caution">
    <text evidence="13">The sequence shown here is derived from an EMBL/GenBank/DDBJ whole genome shotgun (WGS) entry which is preliminary data.</text>
</comment>
<dbReference type="InterPro" id="IPR027409">
    <property type="entry name" value="GroEL-like_apical_dom_sf"/>
</dbReference>
<evidence type="ECO:0000259" key="12">
    <source>
        <dbReference type="PROSITE" id="PS50222"/>
    </source>
</evidence>
<protein>
    <recommendedName>
        <fullName evidence="9">TBC1 domain family member 9B</fullName>
    </recommendedName>
</protein>
<dbReference type="PANTHER" id="PTHR47666:SF5">
    <property type="entry name" value="TBC1 DOMAIN FAMILY MEMBER 9B"/>
    <property type="match status" value="1"/>
</dbReference>
<dbReference type="Gene3D" id="1.10.238.10">
    <property type="entry name" value="EF-hand"/>
    <property type="match status" value="1"/>
</dbReference>
<dbReference type="InterPro" id="IPR002423">
    <property type="entry name" value="Cpn60/GroEL/TCP-1"/>
</dbReference>
<dbReference type="InterPro" id="IPR036014">
    <property type="entry name" value="TCB1D9/TCB1D9B_PH-GRAM1"/>
</dbReference>
<dbReference type="InterPro" id="IPR027413">
    <property type="entry name" value="GROEL-like_equatorial_sf"/>
</dbReference>
<dbReference type="CDD" id="cd13354">
    <property type="entry name" value="PH-GRAM2_TCB1D9_TCB1D9B"/>
    <property type="match status" value="1"/>
</dbReference>
<dbReference type="SUPFAM" id="SSF47923">
    <property type="entry name" value="Ypt/Rab-GAP domain of gyp1p"/>
    <property type="match status" value="2"/>
</dbReference>
<keyword evidence="3" id="KW-0597">Phosphoprotein</keyword>
<dbReference type="Gene3D" id="2.30.29.30">
    <property type="entry name" value="Pleckstrin-homology domain (PH domain)/Phosphotyrosine-binding domain (PTB)"/>
    <property type="match status" value="2"/>
</dbReference>
<evidence type="ECO:0000256" key="1">
    <source>
        <dbReference type="ARBA" id="ARBA00004167"/>
    </source>
</evidence>
<dbReference type="InterPro" id="IPR000195">
    <property type="entry name" value="Rab-GAP-TBC_dom"/>
</dbReference>
<dbReference type="Pfam" id="PF00118">
    <property type="entry name" value="Cpn60_TCP1"/>
    <property type="match status" value="2"/>
</dbReference>
<gene>
    <name evidence="13" type="ORF">KOW79_012413</name>
</gene>
<keyword evidence="14" id="KW-1185">Reference proteome</keyword>
<feature type="domain" description="EF-hand" evidence="12">
    <location>
        <begin position="1545"/>
        <end position="1580"/>
    </location>
</feature>
<dbReference type="OrthoDB" id="17687at2759"/>
<dbReference type="SMART" id="SM00568">
    <property type="entry name" value="GRAM"/>
    <property type="match status" value="2"/>
</dbReference>
<dbReference type="Gene3D" id="1.10.10.750">
    <property type="entry name" value="Ypt/Rab-GAP domain of gyp1p, domain 1"/>
    <property type="match status" value="1"/>
</dbReference>
<dbReference type="SUPFAM" id="SSF48592">
    <property type="entry name" value="GroEL equatorial domain-like"/>
    <property type="match status" value="1"/>
</dbReference>
<dbReference type="GO" id="GO:0003008">
    <property type="term" value="P:system process"/>
    <property type="evidence" value="ECO:0007669"/>
    <property type="project" value="UniProtKB-ARBA"/>
</dbReference>
<name>A0A9D3SHJ1_9TELE</name>
<dbReference type="InterPro" id="IPR011992">
    <property type="entry name" value="EF-hand-dom_pair"/>
</dbReference>
<evidence type="ECO:0000313" key="13">
    <source>
        <dbReference type="EMBL" id="KAG7324397.1"/>
    </source>
</evidence>
<evidence type="ECO:0000256" key="8">
    <source>
        <dbReference type="ARBA" id="ARBA00043879"/>
    </source>
</evidence>
<feature type="region of interest" description="Disordered" evidence="10">
    <location>
        <begin position="1074"/>
        <end position="1095"/>
    </location>
</feature>
<evidence type="ECO:0000256" key="7">
    <source>
        <dbReference type="ARBA" id="ARBA00023136"/>
    </source>
</evidence>
<evidence type="ECO:0000256" key="6">
    <source>
        <dbReference type="ARBA" id="ARBA00022989"/>
    </source>
</evidence>
<dbReference type="GO" id="GO:0005096">
    <property type="term" value="F:GTPase activator activity"/>
    <property type="evidence" value="ECO:0007669"/>
    <property type="project" value="UniProtKB-KW"/>
</dbReference>
<dbReference type="Gene3D" id="1.10.8.270">
    <property type="entry name" value="putative rabgap domain of human tbc1 domain family member 14 like domains"/>
    <property type="match status" value="1"/>
</dbReference>
<dbReference type="SMART" id="SM00164">
    <property type="entry name" value="TBC"/>
    <property type="match status" value="1"/>
</dbReference>
<dbReference type="GO" id="GO:0005509">
    <property type="term" value="F:calcium ion binding"/>
    <property type="evidence" value="ECO:0007669"/>
    <property type="project" value="InterPro"/>
</dbReference>
<evidence type="ECO:0000256" key="3">
    <source>
        <dbReference type="ARBA" id="ARBA00022553"/>
    </source>
</evidence>
<dbReference type="GO" id="GO:0016020">
    <property type="term" value="C:membrane"/>
    <property type="evidence" value="ECO:0007669"/>
    <property type="project" value="UniProtKB-SubCell"/>
</dbReference>
<evidence type="ECO:0000259" key="11">
    <source>
        <dbReference type="PROSITE" id="PS50086"/>
    </source>
</evidence>